<evidence type="ECO:0000313" key="10">
    <source>
        <dbReference type="EMBL" id="EJW81731.1"/>
    </source>
</evidence>
<feature type="region of interest" description="Disordered" evidence="9">
    <location>
        <begin position="290"/>
        <end position="309"/>
    </location>
</feature>
<dbReference type="EMBL" id="ADBV01003414">
    <property type="protein sequence ID" value="EJW81731.1"/>
    <property type="molecule type" value="Genomic_DNA"/>
</dbReference>
<protein>
    <recommendedName>
        <fullName evidence="3">H/ACA ribonucleoprotein complex non-core subunit NAF1</fullName>
    </recommendedName>
</protein>
<comment type="subcellular location">
    <subcellularLocation>
        <location evidence="1">Nucleus</location>
    </subcellularLocation>
</comment>
<evidence type="ECO:0000256" key="8">
    <source>
        <dbReference type="ARBA" id="ARBA00023242"/>
    </source>
</evidence>
<dbReference type="PANTHER" id="PTHR31633:SF1">
    <property type="entry name" value="H_ACA RIBONUCLEOPROTEIN COMPLEX NON-CORE SUBUNIT NAF1"/>
    <property type="match status" value="1"/>
</dbReference>
<dbReference type="InterPro" id="IPR009000">
    <property type="entry name" value="Transl_B-barrel_sf"/>
</dbReference>
<dbReference type="SUPFAM" id="SSF50447">
    <property type="entry name" value="Translation proteins"/>
    <property type="match status" value="1"/>
</dbReference>
<proteinExistence type="inferred from homology"/>
<evidence type="ECO:0000256" key="7">
    <source>
        <dbReference type="ARBA" id="ARBA00022884"/>
    </source>
</evidence>
<dbReference type="GO" id="GO:0000493">
    <property type="term" value="P:box H/ACA snoRNP assembly"/>
    <property type="evidence" value="ECO:0007669"/>
    <property type="project" value="InterPro"/>
</dbReference>
<evidence type="ECO:0000256" key="5">
    <source>
        <dbReference type="ARBA" id="ARBA00022552"/>
    </source>
</evidence>
<reference evidence="11" key="1">
    <citation type="submission" date="2012-08" db="EMBL/GenBank/DDBJ databases">
        <title>The Genome Sequence of Wuchereria bancrofti.</title>
        <authorList>
            <person name="Nutman T.B."/>
            <person name="Fink D.L."/>
            <person name="Russ C."/>
            <person name="Young S."/>
            <person name="Zeng Q."/>
            <person name="Koehrsen M."/>
            <person name="Alvarado L."/>
            <person name="Berlin A."/>
            <person name="Chapman S.B."/>
            <person name="Chen Z."/>
            <person name="Freedman E."/>
            <person name="Gellesch M."/>
            <person name="Goldberg J."/>
            <person name="Griggs A."/>
            <person name="Gujja S."/>
            <person name="Heilman E.R."/>
            <person name="Heiman D."/>
            <person name="Hepburn T."/>
            <person name="Howarth C."/>
            <person name="Jen D."/>
            <person name="Larson L."/>
            <person name="Lewis B."/>
            <person name="Mehta T."/>
            <person name="Park D."/>
            <person name="Pearson M."/>
            <person name="Roberts A."/>
            <person name="Saif S."/>
            <person name="Shea T."/>
            <person name="Shenoy N."/>
            <person name="Sisk P."/>
            <person name="Stolte C."/>
            <person name="Sykes S."/>
            <person name="Walk T."/>
            <person name="White J."/>
            <person name="Yandava C."/>
            <person name="Haas B."/>
            <person name="Henn M.R."/>
            <person name="Nusbaum C."/>
            <person name="Birren B."/>
        </authorList>
    </citation>
    <scope>NUCLEOTIDE SEQUENCE [LARGE SCALE GENOMIC DNA]</scope>
    <source>
        <strain evidence="11">NA</strain>
    </source>
</reference>
<keyword evidence="8" id="KW-0539">Nucleus</keyword>
<comment type="similarity">
    <text evidence="2">Belongs to the NAF1 family.</text>
</comment>
<dbReference type="GO" id="GO:0005634">
    <property type="term" value="C:nucleus"/>
    <property type="evidence" value="ECO:0007669"/>
    <property type="project" value="UniProtKB-SubCell"/>
</dbReference>
<accession>J9EGY8</accession>
<feature type="compositionally biased region" description="Basic residues" evidence="9">
    <location>
        <begin position="300"/>
        <end position="309"/>
    </location>
</feature>
<keyword evidence="4" id="KW-0690">Ribosome biogenesis</keyword>
<dbReference type="Gene3D" id="2.40.10.230">
    <property type="entry name" value="Probable tRNA pseudouridine synthase domain"/>
    <property type="match status" value="1"/>
</dbReference>
<name>J9EGY8_WUCBA</name>
<dbReference type="GO" id="GO:0006364">
    <property type="term" value="P:rRNA processing"/>
    <property type="evidence" value="ECO:0007669"/>
    <property type="project" value="UniProtKB-KW"/>
</dbReference>
<evidence type="ECO:0000256" key="2">
    <source>
        <dbReference type="ARBA" id="ARBA00009801"/>
    </source>
</evidence>
<dbReference type="Proteomes" id="UP000004810">
    <property type="component" value="Unassembled WGS sequence"/>
</dbReference>
<keyword evidence="6" id="KW-0597">Phosphoprotein</keyword>
<evidence type="ECO:0000256" key="6">
    <source>
        <dbReference type="ARBA" id="ARBA00022553"/>
    </source>
</evidence>
<sequence>MNSDKIDAWIDHKNNIKTMRVNNEAGKDNLLQTVVAEVVTNIVDSVCNGCISFDYFFDRFNILNVDSTSFRIAQSTRNNELSESTFIVQSSSDSSDDEFDRILKSTGQQMSLQLEEEDDDVDIATSTKTNLKLIEHEYDTMLAIEELRIHVEEDILLKQFGRIVNVVDRLVVIEADSNTALDFDSVIFDSERNAVGRVFDIFGPVAKPMYAILFNDVEEASEWRVDSIMYYAPSASQFTHTIFTEKLRQQKATDRCWDGEGECPVDMLAFSDDEVEQRYKAKHRSMKVNGRGQHMFGNPRSKKARYSSKYGRSKCRNNRRYNITSQFRNGSEQYGGTTIDSHVEQNPAQQSSFCSATVEKSGPRPFQHDLCLTSFGMVKRSKTVRFLVSFSVVAVAKSRLRGIVSVGPFFVVDECSDKRKMLNSLFIVNTSGYVIINEPLCYVPARSGGSNFA</sequence>
<keyword evidence="5" id="KW-0698">rRNA processing</keyword>
<dbReference type="GO" id="GO:0003723">
    <property type="term" value="F:RNA binding"/>
    <property type="evidence" value="ECO:0007669"/>
    <property type="project" value="UniProtKB-KW"/>
</dbReference>
<gene>
    <name evidence="10" type="ORF">WUBG_07359</name>
</gene>
<dbReference type="Pfam" id="PF04410">
    <property type="entry name" value="Gar1"/>
    <property type="match status" value="1"/>
</dbReference>
<dbReference type="PANTHER" id="PTHR31633">
    <property type="entry name" value="H/ACA RIBONUCLEOPROTEIN COMPLEX NON-CORE SUBUNIT NAF1"/>
    <property type="match status" value="1"/>
</dbReference>
<organism evidence="10 11">
    <name type="scientific">Wuchereria bancrofti</name>
    <dbReference type="NCBI Taxonomy" id="6293"/>
    <lineage>
        <taxon>Eukaryota</taxon>
        <taxon>Metazoa</taxon>
        <taxon>Ecdysozoa</taxon>
        <taxon>Nematoda</taxon>
        <taxon>Chromadorea</taxon>
        <taxon>Rhabditida</taxon>
        <taxon>Spirurina</taxon>
        <taxon>Spiruromorpha</taxon>
        <taxon>Filarioidea</taxon>
        <taxon>Onchocercidae</taxon>
        <taxon>Wuchereria</taxon>
    </lineage>
</organism>
<dbReference type="GO" id="GO:0005732">
    <property type="term" value="C:sno(s)RNA-containing ribonucleoprotein complex"/>
    <property type="evidence" value="ECO:0007669"/>
    <property type="project" value="InterPro"/>
</dbReference>
<keyword evidence="7" id="KW-0694">RNA-binding</keyword>
<evidence type="ECO:0000256" key="4">
    <source>
        <dbReference type="ARBA" id="ARBA00022517"/>
    </source>
</evidence>
<dbReference type="InterPro" id="IPR038664">
    <property type="entry name" value="Gar1/Naf1_Cbf5-bd_sf"/>
</dbReference>
<evidence type="ECO:0000256" key="3">
    <source>
        <dbReference type="ARBA" id="ARBA00021438"/>
    </source>
</evidence>
<dbReference type="GO" id="GO:0001522">
    <property type="term" value="P:pseudouridine synthesis"/>
    <property type="evidence" value="ECO:0007669"/>
    <property type="project" value="InterPro"/>
</dbReference>
<dbReference type="InterPro" id="IPR007504">
    <property type="entry name" value="H/ACA_rnp_Gar1/Naf1"/>
</dbReference>
<dbReference type="AlphaFoldDB" id="J9EGY8"/>
<evidence type="ECO:0000256" key="1">
    <source>
        <dbReference type="ARBA" id="ARBA00004123"/>
    </source>
</evidence>
<evidence type="ECO:0000313" key="11">
    <source>
        <dbReference type="Proteomes" id="UP000004810"/>
    </source>
</evidence>
<evidence type="ECO:0000256" key="9">
    <source>
        <dbReference type="SAM" id="MobiDB-lite"/>
    </source>
</evidence>
<comment type="caution">
    <text evidence="10">The sequence shown here is derived from an EMBL/GenBank/DDBJ whole genome shotgun (WGS) entry which is preliminary data.</text>
</comment>
<dbReference type="InterPro" id="IPR040309">
    <property type="entry name" value="Naf1"/>
</dbReference>